<dbReference type="EMBL" id="WNZX01000002">
    <property type="protein sequence ID" value="MUG69637.1"/>
    <property type="molecule type" value="Genomic_DNA"/>
</dbReference>
<name>A0A7X3CQW8_9BACL</name>
<evidence type="ECO:0000259" key="9">
    <source>
        <dbReference type="PROSITE" id="PS50109"/>
    </source>
</evidence>
<evidence type="ECO:0000256" key="6">
    <source>
        <dbReference type="ARBA" id="ARBA00022840"/>
    </source>
</evidence>
<evidence type="ECO:0000256" key="5">
    <source>
        <dbReference type="ARBA" id="ARBA00022777"/>
    </source>
</evidence>
<dbReference type="InterPro" id="IPR036890">
    <property type="entry name" value="HATPase_C_sf"/>
</dbReference>
<accession>A0A7X3CQW8</accession>
<dbReference type="Proteomes" id="UP000450917">
    <property type="component" value="Unassembled WGS sequence"/>
</dbReference>
<dbReference type="GO" id="GO:0000160">
    <property type="term" value="P:phosphorelay signal transduction system"/>
    <property type="evidence" value="ECO:0007669"/>
    <property type="project" value="UniProtKB-KW"/>
</dbReference>
<comment type="catalytic activity">
    <reaction evidence="1">
        <text>ATP + protein L-histidine = ADP + protein N-phospho-L-histidine.</text>
        <dbReference type="EC" id="2.7.13.3"/>
    </reaction>
</comment>
<organism evidence="10 11">
    <name type="scientific">Paenibacillus validus</name>
    <dbReference type="NCBI Taxonomy" id="44253"/>
    <lineage>
        <taxon>Bacteria</taxon>
        <taxon>Bacillati</taxon>
        <taxon>Bacillota</taxon>
        <taxon>Bacilli</taxon>
        <taxon>Bacillales</taxon>
        <taxon>Paenibacillaceae</taxon>
        <taxon>Paenibacillus</taxon>
    </lineage>
</organism>
<dbReference type="EC" id="2.7.13.3" evidence="2"/>
<keyword evidence="7" id="KW-0902">Two-component regulatory system</keyword>
<dbReference type="SUPFAM" id="SSF55874">
    <property type="entry name" value="ATPase domain of HSP90 chaperone/DNA topoisomerase II/histidine kinase"/>
    <property type="match status" value="1"/>
</dbReference>
<feature type="transmembrane region" description="Helical" evidence="8">
    <location>
        <begin position="164"/>
        <end position="184"/>
    </location>
</feature>
<dbReference type="InterPro" id="IPR003594">
    <property type="entry name" value="HATPase_dom"/>
</dbReference>
<keyword evidence="4" id="KW-0547">Nucleotide-binding</keyword>
<keyword evidence="8" id="KW-0472">Membrane</keyword>
<evidence type="ECO:0000256" key="2">
    <source>
        <dbReference type="ARBA" id="ARBA00012438"/>
    </source>
</evidence>
<dbReference type="PRINTS" id="PR00344">
    <property type="entry name" value="BCTRLSENSOR"/>
</dbReference>
<keyword evidence="8" id="KW-1133">Transmembrane helix</keyword>
<feature type="transmembrane region" description="Helical" evidence="8">
    <location>
        <begin position="132"/>
        <end position="152"/>
    </location>
</feature>
<feature type="transmembrane region" description="Helical" evidence="8">
    <location>
        <begin position="72"/>
        <end position="92"/>
    </location>
</feature>
<evidence type="ECO:0000256" key="8">
    <source>
        <dbReference type="SAM" id="Phobius"/>
    </source>
</evidence>
<evidence type="ECO:0000256" key="4">
    <source>
        <dbReference type="ARBA" id="ARBA00022741"/>
    </source>
</evidence>
<comment type="caution">
    <text evidence="10">The sequence shown here is derived from an EMBL/GenBank/DDBJ whole genome shotgun (WGS) entry which is preliminary data.</text>
</comment>
<evidence type="ECO:0000313" key="10">
    <source>
        <dbReference type="EMBL" id="MUG69637.1"/>
    </source>
</evidence>
<keyword evidence="6" id="KW-0067">ATP-binding</keyword>
<dbReference type="AlphaFoldDB" id="A0A7X3CQW8"/>
<dbReference type="Gene3D" id="3.30.565.10">
    <property type="entry name" value="Histidine kinase-like ATPase, C-terminal domain"/>
    <property type="match status" value="1"/>
</dbReference>
<dbReference type="RefSeq" id="WP_155613976.1">
    <property type="nucleotide sequence ID" value="NZ_WNZX01000002.1"/>
</dbReference>
<dbReference type="SMART" id="SM00387">
    <property type="entry name" value="HATPase_c"/>
    <property type="match status" value="1"/>
</dbReference>
<keyword evidence="3" id="KW-0808">Transferase</keyword>
<dbReference type="PANTHER" id="PTHR43065">
    <property type="entry name" value="SENSOR HISTIDINE KINASE"/>
    <property type="match status" value="1"/>
</dbReference>
<sequence length="464" mass="52624">MLFVLIGLWTVGLLLLVTDPKRLTTRWISSIAFTGGSGGLSAVIADQVVPYLLERQWLTEPVAQLLANAELIASRICYYGLPYTFLMFAIVYHPNYPLWTWRKWLPWALLLPLAGTFLFEPKPNDPIPYGYVTFWATPYILTGIGLLLTAAYRERNSFLRRSRFLVAAAAAPTLFFALFTLYLFPTFLGIYELWRYNAWVIAFTIAVIIGSSFRYGFMGLQISIQNQKLDYTLRAITSGTSILNHAIKNDVGKIRLFGEKIKSDAATGSPDPVELVRDLEVIMNASQHIYDMMYRIQGQTQEVVLQKERIVPADVMHECLRMLAPELSGFEVREEYAYRGAMEADRAQLVEVWTNVLTNAMEAMPQDGVLIVRMTETKRKIVVEIKDNGIGMEKHQLKRVFDPFYSTKSGKKMNFGLGLSYCYAIVHKHKGTMNVHSKPGLGTSVFMQFPKPKQQHDNSVEGKG</sequence>
<feature type="transmembrane region" description="Helical" evidence="8">
    <location>
        <begin position="196"/>
        <end position="217"/>
    </location>
</feature>
<dbReference type="InterPro" id="IPR005467">
    <property type="entry name" value="His_kinase_dom"/>
</dbReference>
<keyword evidence="11" id="KW-1185">Reference proteome</keyword>
<evidence type="ECO:0000256" key="3">
    <source>
        <dbReference type="ARBA" id="ARBA00022679"/>
    </source>
</evidence>
<evidence type="ECO:0000256" key="1">
    <source>
        <dbReference type="ARBA" id="ARBA00000085"/>
    </source>
</evidence>
<dbReference type="Pfam" id="PF02518">
    <property type="entry name" value="HATPase_c"/>
    <property type="match status" value="1"/>
</dbReference>
<dbReference type="GO" id="GO:0005524">
    <property type="term" value="F:ATP binding"/>
    <property type="evidence" value="ECO:0007669"/>
    <property type="project" value="UniProtKB-KW"/>
</dbReference>
<keyword evidence="8" id="KW-0812">Transmembrane</keyword>
<keyword evidence="5" id="KW-0418">Kinase</keyword>
<dbReference type="PANTHER" id="PTHR43065:SF46">
    <property type="entry name" value="C4-DICARBOXYLATE TRANSPORT SENSOR PROTEIN DCTB"/>
    <property type="match status" value="1"/>
</dbReference>
<feature type="domain" description="Histidine kinase" evidence="9">
    <location>
        <begin position="242"/>
        <end position="453"/>
    </location>
</feature>
<proteinExistence type="predicted"/>
<dbReference type="PROSITE" id="PS50109">
    <property type="entry name" value="HIS_KIN"/>
    <property type="match status" value="1"/>
</dbReference>
<dbReference type="GO" id="GO:0004673">
    <property type="term" value="F:protein histidine kinase activity"/>
    <property type="evidence" value="ECO:0007669"/>
    <property type="project" value="UniProtKB-EC"/>
</dbReference>
<dbReference type="InterPro" id="IPR004358">
    <property type="entry name" value="Sig_transdc_His_kin-like_C"/>
</dbReference>
<evidence type="ECO:0000313" key="11">
    <source>
        <dbReference type="Proteomes" id="UP000450917"/>
    </source>
</evidence>
<evidence type="ECO:0000256" key="7">
    <source>
        <dbReference type="ARBA" id="ARBA00023012"/>
    </source>
</evidence>
<protein>
    <recommendedName>
        <fullName evidence="2">histidine kinase</fullName>
        <ecNumber evidence="2">2.7.13.3</ecNumber>
    </recommendedName>
</protein>
<reference evidence="10 11" key="1">
    <citation type="submission" date="2019-11" db="EMBL/GenBank/DDBJ databases">
        <title>Draft genome sequences of five Paenibacillus species of dairy origin.</title>
        <authorList>
            <person name="Olajide A.M."/>
            <person name="Chen S."/>
            <person name="Lapointe G."/>
        </authorList>
    </citation>
    <scope>NUCLEOTIDE SEQUENCE [LARGE SCALE GENOMIC DNA]</scope>
    <source>
        <strain evidence="10 11">2CS3</strain>
    </source>
</reference>
<gene>
    <name evidence="10" type="ORF">GNP93_02985</name>
</gene>